<feature type="chain" id="PRO_5031517360" evidence="1">
    <location>
        <begin position="33"/>
        <end position="177"/>
    </location>
</feature>
<evidence type="ECO:0000313" key="3">
    <source>
        <dbReference type="Proteomes" id="UP000585836"/>
    </source>
</evidence>
<protein>
    <submittedName>
        <fullName evidence="2">Uncharacterized protein</fullName>
    </submittedName>
</protein>
<dbReference type="InterPro" id="IPR006311">
    <property type="entry name" value="TAT_signal"/>
</dbReference>
<proteinExistence type="predicted"/>
<comment type="caution">
    <text evidence="2">The sequence shown here is derived from an EMBL/GenBank/DDBJ whole genome shotgun (WGS) entry which is preliminary data.</text>
</comment>
<keyword evidence="3" id="KW-1185">Reference proteome</keyword>
<evidence type="ECO:0000256" key="1">
    <source>
        <dbReference type="SAM" id="SignalP"/>
    </source>
</evidence>
<dbReference type="RefSeq" id="WP_184969747.1">
    <property type="nucleotide sequence ID" value="NZ_BAAAWF010000049.1"/>
</dbReference>
<dbReference type="EMBL" id="JACHJK010000010">
    <property type="protein sequence ID" value="MBB5929846.1"/>
    <property type="molecule type" value="Genomic_DNA"/>
</dbReference>
<organism evidence="2 3">
    <name type="scientific">Streptomyces echinatus</name>
    <dbReference type="NCBI Taxonomy" id="67293"/>
    <lineage>
        <taxon>Bacteria</taxon>
        <taxon>Bacillati</taxon>
        <taxon>Actinomycetota</taxon>
        <taxon>Actinomycetes</taxon>
        <taxon>Kitasatosporales</taxon>
        <taxon>Streptomycetaceae</taxon>
        <taxon>Streptomyces</taxon>
    </lineage>
</organism>
<feature type="signal peptide" evidence="1">
    <location>
        <begin position="1"/>
        <end position="32"/>
    </location>
</feature>
<reference evidence="2 3" key="1">
    <citation type="submission" date="2020-08" db="EMBL/GenBank/DDBJ databases">
        <title>Genomic Encyclopedia of Type Strains, Phase III (KMG-III): the genomes of soil and plant-associated and newly described type strains.</title>
        <authorList>
            <person name="Whitman W."/>
        </authorList>
    </citation>
    <scope>NUCLEOTIDE SEQUENCE [LARGE SCALE GENOMIC DNA]</scope>
    <source>
        <strain evidence="2 3">CECT 3313</strain>
    </source>
</reference>
<sequence length="177" mass="17624">MHGFSTRRFTLTAIAASGALAASLALAGSASAVSPSTATASYDCGFAGSGTVTLTAADSGSGKTVRVDSTDIRTQFPLAANSVTTTLKLNKTSGGVTSEVQFSGTVHEAATTGDPLSFGPLPLTDGTLATGDTTDSAALAGAPSETNWSLKFTVHNAAGDFTSYCTATGNQSTALTW</sequence>
<dbReference type="PROSITE" id="PS51318">
    <property type="entry name" value="TAT"/>
    <property type="match status" value="1"/>
</dbReference>
<gene>
    <name evidence="2" type="ORF">FHS34_005337</name>
</gene>
<dbReference type="Proteomes" id="UP000585836">
    <property type="component" value="Unassembled WGS sequence"/>
</dbReference>
<keyword evidence="1" id="KW-0732">Signal</keyword>
<name>A0A7W9PXK9_9ACTN</name>
<accession>A0A7W9PXK9</accession>
<dbReference type="AlphaFoldDB" id="A0A7W9PXK9"/>
<evidence type="ECO:0000313" key="2">
    <source>
        <dbReference type="EMBL" id="MBB5929846.1"/>
    </source>
</evidence>